<feature type="zinc finger region" description="C3H1-type" evidence="5">
    <location>
        <begin position="350"/>
        <end position="378"/>
    </location>
</feature>
<dbReference type="InterPro" id="IPR000571">
    <property type="entry name" value="Znf_CCCH"/>
</dbReference>
<dbReference type="GO" id="GO:0008270">
    <property type="term" value="F:zinc ion binding"/>
    <property type="evidence" value="ECO:0007669"/>
    <property type="project" value="UniProtKB-KW"/>
</dbReference>
<evidence type="ECO:0000256" key="4">
    <source>
        <dbReference type="ARBA" id="ARBA00023125"/>
    </source>
</evidence>
<keyword evidence="9" id="KW-1185">Reference proteome</keyword>
<dbReference type="AlphaFoldDB" id="A0AAP0PBF5"/>
<dbReference type="SUPFAM" id="SSF90229">
    <property type="entry name" value="CCCH zinc finger"/>
    <property type="match status" value="5"/>
</dbReference>
<dbReference type="PROSITE" id="PS50103">
    <property type="entry name" value="ZF_C3H1"/>
    <property type="match status" value="5"/>
</dbReference>
<keyword evidence="1 5" id="KW-0479">Metal-binding</keyword>
<keyword evidence="4" id="KW-0238">DNA-binding</keyword>
<evidence type="ECO:0000259" key="7">
    <source>
        <dbReference type="PROSITE" id="PS50103"/>
    </source>
</evidence>
<gene>
    <name evidence="8" type="ORF">Sjap_007553</name>
</gene>
<feature type="compositionally biased region" description="Polar residues" evidence="6">
    <location>
        <begin position="448"/>
        <end position="460"/>
    </location>
</feature>
<feature type="compositionally biased region" description="Gly residues" evidence="6">
    <location>
        <begin position="463"/>
        <end position="478"/>
    </location>
</feature>
<feature type="zinc finger region" description="C3H1-type" evidence="5">
    <location>
        <begin position="144"/>
        <end position="172"/>
    </location>
</feature>
<keyword evidence="3 5" id="KW-0862">Zinc</keyword>
<dbReference type="Proteomes" id="UP001417504">
    <property type="component" value="Unassembled WGS sequence"/>
</dbReference>
<dbReference type="GO" id="GO:0003729">
    <property type="term" value="F:mRNA binding"/>
    <property type="evidence" value="ECO:0007669"/>
    <property type="project" value="UniProtKB-ARBA"/>
</dbReference>
<accession>A0AAP0PBF5</accession>
<dbReference type="GO" id="GO:0003677">
    <property type="term" value="F:DNA binding"/>
    <property type="evidence" value="ECO:0007669"/>
    <property type="project" value="UniProtKB-KW"/>
</dbReference>
<evidence type="ECO:0000256" key="2">
    <source>
        <dbReference type="ARBA" id="ARBA00022771"/>
    </source>
</evidence>
<feature type="compositionally biased region" description="Low complexity" evidence="6">
    <location>
        <begin position="406"/>
        <end position="421"/>
    </location>
</feature>
<feature type="domain" description="C3H1-type" evidence="7">
    <location>
        <begin position="144"/>
        <end position="172"/>
    </location>
</feature>
<reference evidence="8 9" key="1">
    <citation type="submission" date="2024-01" db="EMBL/GenBank/DDBJ databases">
        <title>Genome assemblies of Stephania.</title>
        <authorList>
            <person name="Yang L."/>
        </authorList>
    </citation>
    <scope>NUCLEOTIDE SEQUENCE [LARGE SCALE GENOMIC DNA]</scope>
    <source>
        <strain evidence="8">QJT</strain>
        <tissue evidence="8">Leaf</tissue>
    </source>
</reference>
<dbReference type="Pfam" id="PF00642">
    <property type="entry name" value="zf-CCCH"/>
    <property type="match status" value="5"/>
</dbReference>
<dbReference type="Gene3D" id="4.10.1000.10">
    <property type="entry name" value="Zinc finger, CCCH-type"/>
    <property type="match status" value="3"/>
</dbReference>
<protein>
    <recommendedName>
        <fullName evidence="7">C3H1-type domain-containing protein</fullName>
    </recommendedName>
</protein>
<evidence type="ECO:0000256" key="1">
    <source>
        <dbReference type="ARBA" id="ARBA00022723"/>
    </source>
</evidence>
<feature type="domain" description="C3H1-type" evidence="7">
    <location>
        <begin position="304"/>
        <end position="332"/>
    </location>
</feature>
<feature type="domain" description="C3H1-type" evidence="7">
    <location>
        <begin position="350"/>
        <end position="378"/>
    </location>
</feature>
<feature type="zinc finger region" description="C3H1-type" evidence="5">
    <location>
        <begin position="98"/>
        <end position="126"/>
    </location>
</feature>
<organism evidence="8 9">
    <name type="scientific">Stephania japonica</name>
    <dbReference type="NCBI Taxonomy" id="461633"/>
    <lineage>
        <taxon>Eukaryota</taxon>
        <taxon>Viridiplantae</taxon>
        <taxon>Streptophyta</taxon>
        <taxon>Embryophyta</taxon>
        <taxon>Tracheophyta</taxon>
        <taxon>Spermatophyta</taxon>
        <taxon>Magnoliopsida</taxon>
        <taxon>Ranunculales</taxon>
        <taxon>Menispermaceae</taxon>
        <taxon>Menispermoideae</taxon>
        <taxon>Cissampelideae</taxon>
        <taxon>Stephania</taxon>
    </lineage>
</organism>
<evidence type="ECO:0000313" key="9">
    <source>
        <dbReference type="Proteomes" id="UP001417504"/>
    </source>
</evidence>
<feature type="domain" description="C3H1-type" evidence="7">
    <location>
        <begin position="98"/>
        <end position="126"/>
    </location>
</feature>
<feature type="compositionally biased region" description="Low complexity" evidence="6">
    <location>
        <begin position="435"/>
        <end position="446"/>
    </location>
</feature>
<evidence type="ECO:0000256" key="3">
    <source>
        <dbReference type="ARBA" id="ARBA00022833"/>
    </source>
</evidence>
<dbReference type="InterPro" id="IPR036855">
    <property type="entry name" value="Znf_CCCH_sf"/>
</dbReference>
<feature type="zinc finger region" description="C3H1-type" evidence="5">
    <location>
        <begin position="304"/>
        <end position="332"/>
    </location>
</feature>
<evidence type="ECO:0000256" key="6">
    <source>
        <dbReference type="SAM" id="MobiDB-lite"/>
    </source>
</evidence>
<feature type="region of interest" description="Disordered" evidence="6">
    <location>
        <begin position="406"/>
        <end position="485"/>
    </location>
</feature>
<keyword evidence="2 5" id="KW-0863">Zinc-finger</keyword>
<name>A0AAP0PBF5_9MAGN</name>
<dbReference type="PANTHER" id="PTHR12506">
    <property type="entry name" value="PROTEIN PHOSPHATASE RELATED"/>
    <property type="match status" value="1"/>
</dbReference>
<sequence length="485" mass="51214">MDSSYQSNWPAQTAETGLEEPMWNLGLGGRDSYPERPGESNCVHYMRTGSCGYGPNCRYNHPRDRAYAFFAVAISLKLDVWFAKAAGSFRQGGEYPEREGQPFCQYFMKTGTCKFGASCKYHHPKYGGGSLSPVPLNYSGYPLRPGEKECAYYIKTGMCKFGVTCKFHHPQPASVSVPAPAPAPTFYPSVQSHSIPSPQQYGGMVPNWQAARPALLPGSYVQGTYGPVLLSPGVVPFPTWSPYPAPLSPVASPGSQPNVGAGPIYGVPQLSSPPTGYAGGPYQPLPSSAVASSSSQKENIFPERPGVPDCQYYMRTGDCKFGPSCKYHHPPERISSNVNYALSPMGLPLRPGAPTCTFYLQHGVCKFGPTCKFDHPMGPALSYSPSASSLADMPVAPYPIGSSLPTLAPSSSSSELRPEFSAGSSMDSFSTRIPSSGNISSGVVGSMFSKSGPSRSGVQASGQGSGLRGIGTSGSGHGGDAHSSG</sequence>
<feature type="compositionally biased region" description="Polar residues" evidence="6">
    <location>
        <begin position="422"/>
        <end position="434"/>
    </location>
</feature>
<feature type="zinc finger region" description="C3H1-type" evidence="5">
    <location>
        <begin position="36"/>
        <end position="64"/>
    </location>
</feature>
<dbReference type="InterPro" id="IPR050974">
    <property type="entry name" value="Plant_ZF_CCCH"/>
</dbReference>
<evidence type="ECO:0000256" key="5">
    <source>
        <dbReference type="PROSITE-ProRule" id="PRU00723"/>
    </source>
</evidence>
<proteinExistence type="predicted"/>
<comment type="caution">
    <text evidence="8">The sequence shown here is derived from an EMBL/GenBank/DDBJ whole genome shotgun (WGS) entry which is preliminary data.</text>
</comment>
<dbReference type="SMART" id="SM00356">
    <property type="entry name" value="ZnF_C3H1"/>
    <property type="match status" value="5"/>
</dbReference>
<feature type="domain" description="C3H1-type" evidence="7">
    <location>
        <begin position="36"/>
        <end position="64"/>
    </location>
</feature>
<dbReference type="PANTHER" id="PTHR12506:SF41">
    <property type="entry name" value="ZINC FINGER CCCH DOMAIN-CONTAINING PROTEIN 58"/>
    <property type="match status" value="1"/>
</dbReference>
<evidence type="ECO:0000313" key="8">
    <source>
        <dbReference type="EMBL" id="KAK9136959.1"/>
    </source>
</evidence>
<dbReference type="EMBL" id="JBBNAE010000003">
    <property type="protein sequence ID" value="KAK9136959.1"/>
    <property type="molecule type" value="Genomic_DNA"/>
</dbReference>